<dbReference type="EMBL" id="GBRH01179589">
    <property type="protein sequence ID" value="JAE18307.1"/>
    <property type="molecule type" value="Transcribed_RNA"/>
</dbReference>
<protein>
    <submittedName>
        <fullName evidence="1">Uncharacterized protein</fullName>
    </submittedName>
</protein>
<sequence>MYMCHNFIIYSSSFVPGSQWLGLRDRPIQRGTERINLIGLCSSRASVQLCTIINHPKENNRRSNIL</sequence>
<reference evidence="1" key="2">
    <citation type="journal article" date="2015" name="Data Brief">
        <title>Shoot transcriptome of the giant reed, Arundo donax.</title>
        <authorList>
            <person name="Barrero R.A."/>
            <person name="Guerrero F.D."/>
            <person name="Moolhuijzen P."/>
            <person name="Goolsby J.A."/>
            <person name="Tidwell J."/>
            <person name="Bellgard S.E."/>
            <person name="Bellgard M.I."/>
        </authorList>
    </citation>
    <scope>NUCLEOTIDE SEQUENCE</scope>
    <source>
        <tissue evidence="1">Shoot tissue taken approximately 20 cm above the soil surface</tissue>
    </source>
</reference>
<organism evidence="1">
    <name type="scientific">Arundo donax</name>
    <name type="common">Giant reed</name>
    <name type="synonym">Donax arundinaceus</name>
    <dbReference type="NCBI Taxonomy" id="35708"/>
    <lineage>
        <taxon>Eukaryota</taxon>
        <taxon>Viridiplantae</taxon>
        <taxon>Streptophyta</taxon>
        <taxon>Embryophyta</taxon>
        <taxon>Tracheophyta</taxon>
        <taxon>Spermatophyta</taxon>
        <taxon>Magnoliopsida</taxon>
        <taxon>Liliopsida</taxon>
        <taxon>Poales</taxon>
        <taxon>Poaceae</taxon>
        <taxon>PACMAD clade</taxon>
        <taxon>Arundinoideae</taxon>
        <taxon>Arundineae</taxon>
        <taxon>Arundo</taxon>
    </lineage>
</organism>
<name>A0A0A9G1B9_ARUDO</name>
<evidence type="ECO:0000313" key="1">
    <source>
        <dbReference type="EMBL" id="JAE18307.1"/>
    </source>
</evidence>
<proteinExistence type="predicted"/>
<reference evidence="1" key="1">
    <citation type="submission" date="2014-09" db="EMBL/GenBank/DDBJ databases">
        <authorList>
            <person name="Magalhaes I.L.F."/>
            <person name="Oliveira U."/>
            <person name="Santos F.R."/>
            <person name="Vidigal T.H.D.A."/>
            <person name="Brescovit A.D."/>
            <person name="Santos A.J."/>
        </authorList>
    </citation>
    <scope>NUCLEOTIDE SEQUENCE</scope>
    <source>
        <tissue evidence="1">Shoot tissue taken approximately 20 cm above the soil surface</tissue>
    </source>
</reference>
<accession>A0A0A9G1B9</accession>
<dbReference type="AlphaFoldDB" id="A0A0A9G1B9"/>